<dbReference type="Pfam" id="PF01008">
    <property type="entry name" value="IF-2B"/>
    <property type="match status" value="1"/>
</dbReference>
<evidence type="ECO:0000313" key="3">
    <source>
        <dbReference type="Proteomes" id="UP000287306"/>
    </source>
</evidence>
<protein>
    <submittedName>
        <fullName evidence="2">S-methyl-5-thioribose-1-phosphate isomerase</fullName>
    </submittedName>
</protein>
<dbReference type="AlphaFoldDB" id="A0A430RW67"/>
<feature type="non-terminal residue" evidence="2">
    <location>
        <position position="152"/>
    </location>
</feature>
<comment type="caution">
    <text evidence="2">The sequence shown here is derived from an EMBL/GenBank/DDBJ whole genome shotgun (WGS) entry which is preliminary data.</text>
</comment>
<dbReference type="GO" id="GO:0019509">
    <property type="term" value="P:L-methionine salvage from methylthioadenosine"/>
    <property type="evidence" value="ECO:0007669"/>
    <property type="project" value="TreeGrafter"/>
</dbReference>
<organism evidence="2 3">
    <name type="scientific">Thermus scotoductus</name>
    <dbReference type="NCBI Taxonomy" id="37636"/>
    <lineage>
        <taxon>Bacteria</taxon>
        <taxon>Thermotogati</taxon>
        <taxon>Deinococcota</taxon>
        <taxon>Deinococci</taxon>
        <taxon>Thermales</taxon>
        <taxon>Thermaceae</taxon>
        <taxon>Thermus</taxon>
    </lineage>
</organism>
<dbReference type="EMBL" id="PELY01000298">
    <property type="protein sequence ID" value="RTH24519.1"/>
    <property type="molecule type" value="Genomic_DNA"/>
</dbReference>
<accession>A0A430RW67</accession>
<evidence type="ECO:0000256" key="1">
    <source>
        <dbReference type="RuleBase" id="RU003814"/>
    </source>
</evidence>
<dbReference type="PANTHER" id="PTHR43475">
    <property type="entry name" value="METHYLTHIORIBOSE-1-PHOSPHATE ISOMERASE"/>
    <property type="match status" value="1"/>
</dbReference>
<dbReference type="InterPro" id="IPR027363">
    <property type="entry name" value="M1Pi_N"/>
</dbReference>
<dbReference type="Gene3D" id="1.20.120.420">
    <property type="entry name" value="translation initiation factor eif-2b, domain 1"/>
    <property type="match status" value="1"/>
</dbReference>
<reference evidence="2 3" key="1">
    <citation type="journal article" date="2019" name="Extremophiles">
        <title>Biogeography of thermophiles and predominance of Thermus scotoductus in domestic water heaters.</title>
        <authorList>
            <person name="Wilpiszeski R.L."/>
            <person name="Zhang Z."/>
            <person name="House C.H."/>
        </authorList>
    </citation>
    <scope>NUCLEOTIDE SEQUENCE [LARGE SCALE GENOMIC DNA]</scope>
    <source>
        <strain evidence="2 3">25_S25</strain>
    </source>
</reference>
<gene>
    <name evidence="2" type="ORF">CSW38_08880</name>
</gene>
<dbReference type="PANTHER" id="PTHR43475:SF1">
    <property type="entry name" value="METHYLTHIORIBOSE-1-PHOSPHATE ISOMERASE"/>
    <property type="match status" value="1"/>
</dbReference>
<keyword evidence="2" id="KW-0413">Isomerase</keyword>
<sequence length="152" mass="17126">MERLQPFRFDEEEGVFWLLDQRRLPQEEVWVPVRTPREMAQAIRDMVVRGAPAIGVSAAFGMVLAHMAGEDLEEADRLLRQSRPTAVNLFHALDRMRPHFGDLKGSLEEAKALWREVEETERAISQHGAKVLKGQVLTHCNTGPLATGGWGT</sequence>
<name>A0A430RW67_THESC</name>
<proteinExistence type="inferred from homology"/>
<dbReference type="Proteomes" id="UP000287306">
    <property type="component" value="Unassembled WGS sequence"/>
</dbReference>
<evidence type="ECO:0000313" key="2">
    <source>
        <dbReference type="EMBL" id="RTH24519.1"/>
    </source>
</evidence>
<dbReference type="GO" id="GO:0046523">
    <property type="term" value="F:S-methyl-5-thioribose-1-phosphate isomerase activity"/>
    <property type="evidence" value="ECO:0007669"/>
    <property type="project" value="TreeGrafter"/>
</dbReference>
<comment type="similarity">
    <text evidence="1">Belongs to the eIF-2B alpha/beta/delta subunits family.</text>
</comment>
<dbReference type="SUPFAM" id="SSF100950">
    <property type="entry name" value="NagB/RpiA/CoA transferase-like"/>
    <property type="match status" value="1"/>
</dbReference>
<dbReference type="InterPro" id="IPR037171">
    <property type="entry name" value="NagB/RpiA_transferase-like"/>
</dbReference>
<dbReference type="InterPro" id="IPR000649">
    <property type="entry name" value="IF-2B-related"/>
</dbReference>